<feature type="domain" description="NADP-dependent oxidoreductase" evidence="2">
    <location>
        <begin position="18"/>
        <end position="299"/>
    </location>
</feature>
<dbReference type="InterPro" id="IPR023210">
    <property type="entry name" value="NADP_OxRdtase_dom"/>
</dbReference>
<accession>A0A0F6YFD2</accession>
<dbReference type="PANTHER" id="PTHR43364:SF4">
    <property type="entry name" value="NAD(P)-LINKED OXIDOREDUCTASE SUPERFAMILY PROTEIN"/>
    <property type="match status" value="1"/>
</dbReference>
<dbReference type="STRING" id="927083.DB32_000671"/>
<sequence length="334" mass="36385">MIAMQHAFVGRTGIKVSRLALGTMTFGGEADRETSAAIYRRARDAGIDLFDTADIYQKGVSEEILGALIRGERDRIVLASKAYFPSGARGPNDRGSSRLHLVRSVEGSLRRLGTDRIELYYLHRFDERTDLEESLRGLEQLVQSGKILYPAVSNFAAWQVSKALGIQRMRGWAPLAAIQPMYSLVKRQAEVELLPMAQDEGLAVFPYSPLGGGLLSGKYGVHDRPSAGRLVDWEVYRVRYGDPSVYETADRFVALARDHGWHPAALAVAWVASHPAVTAPLLGARSVAQLDAVLGAVDIGMTCELRESISLLSTAPPPATDRTEEGLVAIGGDR</sequence>
<dbReference type="CDD" id="cd19087">
    <property type="entry name" value="AKR_AKR12A1_B1_C1"/>
    <property type="match status" value="1"/>
</dbReference>
<dbReference type="Pfam" id="PF00248">
    <property type="entry name" value="Aldo_ket_red"/>
    <property type="match status" value="1"/>
</dbReference>
<evidence type="ECO:0000256" key="1">
    <source>
        <dbReference type="ARBA" id="ARBA00023002"/>
    </source>
</evidence>
<reference evidence="3 4" key="1">
    <citation type="submission" date="2015-03" db="EMBL/GenBank/DDBJ databases">
        <title>Genome assembly of Sandaracinus amylolyticus DSM 53668.</title>
        <authorList>
            <person name="Sharma G."/>
            <person name="Subramanian S."/>
        </authorList>
    </citation>
    <scope>NUCLEOTIDE SEQUENCE [LARGE SCALE GENOMIC DNA]</scope>
    <source>
        <strain evidence="3 4">DSM 53668</strain>
    </source>
</reference>
<dbReference type="KEGG" id="samy:DB32_000671"/>
<dbReference type="GO" id="GO:0005829">
    <property type="term" value="C:cytosol"/>
    <property type="evidence" value="ECO:0007669"/>
    <property type="project" value="UniProtKB-ARBA"/>
</dbReference>
<dbReference type="FunFam" id="3.20.20.100:FF:000004">
    <property type="entry name" value="Oxidoreductase, aldo/keto reductase"/>
    <property type="match status" value="1"/>
</dbReference>
<proteinExistence type="predicted"/>
<dbReference type="PANTHER" id="PTHR43364">
    <property type="entry name" value="NADH-SPECIFIC METHYLGLYOXAL REDUCTASE-RELATED"/>
    <property type="match status" value="1"/>
</dbReference>
<dbReference type="Gene3D" id="3.20.20.100">
    <property type="entry name" value="NADP-dependent oxidoreductase domain"/>
    <property type="match status" value="1"/>
</dbReference>
<keyword evidence="1" id="KW-0560">Oxidoreductase</keyword>
<dbReference type="InterPro" id="IPR050523">
    <property type="entry name" value="AKR_Detox_Biosynth"/>
</dbReference>
<dbReference type="SUPFAM" id="SSF51430">
    <property type="entry name" value="NAD(P)-linked oxidoreductase"/>
    <property type="match status" value="1"/>
</dbReference>
<gene>
    <name evidence="3" type="ORF">DB32_000671</name>
</gene>
<keyword evidence="4" id="KW-1185">Reference proteome</keyword>
<name>A0A0F6YFD2_9BACT</name>
<evidence type="ECO:0000313" key="3">
    <source>
        <dbReference type="EMBL" id="AKF03522.1"/>
    </source>
</evidence>
<dbReference type="GO" id="GO:0016491">
    <property type="term" value="F:oxidoreductase activity"/>
    <property type="evidence" value="ECO:0007669"/>
    <property type="project" value="UniProtKB-KW"/>
</dbReference>
<dbReference type="AlphaFoldDB" id="A0A0F6YFD2"/>
<organism evidence="3 4">
    <name type="scientific">Sandaracinus amylolyticus</name>
    <dbReference type="NCBI Taxonomy" id="927083"/>
    <lineage>
        <taxon>Bacteria</taxon>
        <taxon>Pseudomonadati</taxon>
        <taxon>Myxococcota</taxon>
        <taxon>Polyangia</taxon>
        <taxon>Polyangiales</taxon>
        <taxon>Sandaracinaceae</taxon>
        <taxon>Sandaracinus</taxon>
    </lineage>
</organism>
<dbReference type="EMBL" id="CP011125">
    <property type="protein sequence ID" value="AKF03522.1"/>
    <property type="molecule type" value="Genomic_DNA"/>
</dbReference>
<protein>
    <submittedName>
        <fullName evidence="3">Oxidoreductase, aldo/keto reductase family</fullName>
    </submittedName>
</protein>
<dbReference type="InterPro" id="IPR036812">
    <property type="entry name" value="NAD(P)_OxRdtase_dom_sf"/>
</dbReference>
<evidence type="ECO:0000313" key="4">
    <source>
        <dbReference type="Proteomes" id="UP000034883"/>
    </source>
</evidence>
<evidence type="ECO:0000259" key="2">
    <source>
        <dbReference type="Pfam" id="PF00248"/>
    </source>
</evidence>
<dbReference type="Proteomes" id="UP000034883">
    <property type="component" value="Chromosome"/>
</dbReference>